<evidence type="ECO:0000256" key="1">
    <source>
        <dbReference type="ARBA" id="ARBA00004141"/>
    </source>
</evidence>
<dbReference type="CDD" id="cd17319">
    <property type="entry name" value="MFS_ExuT_GudP_like"/>
    <property type="match status" value="1"/>
</dbReference>
<dbReference type="SUPFAM" id="SSF103473">
    <property type="entry name" value="MFS general substrate transporter"/>
    <property type="match status" value="1"/>
</dbReference>
<dbReference type="EMBL" id="JBHRXV010000015">
    <property type="protein sequence ID" value="MFC3714466.1"/>
    <property type="molecule type" value="Genomic_DNA"/>
</dbReference>
<feature type="transmembrane region" description="Helical" evidence="5">
    <location>
        <begin position="12"/>
        <end position="37"/>
    </location>
</feature>
<comment type="subcellular location">
    <subcellularLocation>
        <location evidence="1">Membrane</location>
        <topology evidence="1">Multi-pass membrane protein</topology>
    </subcellularLocation>
</comment>
<dbReference type="InterPro" id="IPR001958">
    <property type="entry name" value="Tet-R_TetA/multi-R_MdtG-like"/>
</dbReference>
<feature type="transmembrane region" description="Helical" evidence="5">
    <location>
        <begin position="350"/>
        <end position="369"/>
    </location>
</feature>
<feature type="transmembrane region" description="Helical" evidence="5">
    <location>
        <begin position="162"/>
        <end position="180"/>
    </location>
</feature>
<evidence type="ECO:0000256" key="4">
    <source>
        <dbReference type="ARBA" id="ARBA00023136"/>
    </source>
</evidence>
<sequence>MTTDSRRPALPLTLMLVAALFINYVDRGMIGVAAPLIKEEMALSATAFGIAVSAFFWIYGPAQLLTGWMVDRFNAEKLLAGGVAVWGGATAAMALAPGLAPLVALRMLLGLGESAAFPASAKLIARDVPAEHRGSANAGVGAALAFGPAFGMLVGGLIMATYGWRVMFAVFGLATLLWLLPWRRFIRTAPIDTDTTANELPFSAVLRHRTLWAVCLGHFTSNYGFYFLLSWLPLYLTTVRGFTLAEMATFTALTFAAQGLVALLAGWGSDRLIERGHSASAVRRGLMLIGHVGGAVGILGIVMVDSRAATLGWLMFTGGTMGINSVGVYLIGQVFAGARAAGRWIGTQNFIGNFSGIIGPIVTGMIVDASGYSGAFYLTAGVSAVGALAWLFLVPRIQPVDWAAARLRR</sequence>
<comment type="caution">
    <text evidence="7">The sequence shown here is derived from an EMBL/GenBank/DDBJ whole genome shotgun (WGS) entry which is preliminary data.</text>
</comment>
<feature type="transmembrane region" description="Helical" evidence="5">
    <location>
        <begin position="286"/>
        <end position="304"/>
    </location>
</feature>
<gene>
    <name evidence="7" type="ORF">ACFOMD_18000</name>
</gene>
<dbReference type="PROSITE" id="PS50850">
    <property type="entry name" value="MFS"/>
    <property type="match status" value="1"/>
</dbReference>
<keyword evidence="4 5" id="KW-0472">Membrane</keyword>
<dbReference type="Proteomes" id="UP001595615">
    <property type="component" value="Unassembled WGS sequence"/>
</dbReference>
<evidence type="ECO:0000256" key="2">
    <source>
        <dbReference type="ARBA" id="ARBA00022692"/>
    </source>
</evidence>
<feature type="transmembrane region" description="Helical" evidence="5">
    <location>
        <begin position="310"/>
        <end position="338"/>
    </location>
</feature>
<evidence type="ECO:0000313" key="8">
    <source>
        <dbReference type="Proteomes" id="UP001595615"/>
    </source>
</evidence>
<evidence type="ECO:0000256" key="3">
    <source>
        <dbReference type="ARBA" id="ARBA00022989"/>
    </source>
</evidence>
<evidence type="ECO:0000256" key="5">
    <source>
        <dbReference type="SAM" id="Phobius"/>
    </source>
</evidence>
<accession>A0ABV7XE68</accession>
<feature type="transmembrane region" description="Helical" evidence="5">
    <location>
        <begin position="375"/>
        <end position="394"/>
    </location>
</feature>
<name>A0ABV7XE68_9SPHN</name>
<feature type="transmembrane region" description="Helical" evidence="5">
    <location>
        <begin position="43"/>
        <end position="66"/>
    </location>
</feature>
<feature type="transmembrane region" description="Helical" evidence="5">
    <location>
        <begin position="211"/>
        <end position="232"/>
    </location>
</feature>
<organism evidence="7 8">
    <name type="scientific">Sphingoaurantiacus capsulatus</name>
    <dbReference type="NCBI Taxonomy" id="1771310"/>
    <lineage>
        <taxon>Bacteria</taxon>
        <taxon>Pseudomonadati</taxon>
        <taxon>Pseudomonadota</taxon>
        <taxon>Alphaproteobacteria</taxon>
        <taxon>Sphingomonadales</taxon>
        <taxon>Sphingosinicellaceae</taxon>
        <taxon>Sphingoaurantiacus</taxon>
    </lineage>
</organism>
<feature type="transmembrane region" description="Helical" evidence="5">
    <location>
        <begin position="78"/>
        <end position="97"/>
    </location>
</feature>
<evidence type="ECO:0000313" key="7">
    <source>
        <dbReference type="EMBL" id="MFC3714466.1"/>
    </source>
</evidence>
<keyword evidence="2 5" id="KW-0812">Transmembrane</keyword>
<dbReference type="PRINTS" id="PR01035">
    <property type="entry name" value="TCRTETA"/>
</dbReference>
<dbReference type="Pfam" id="PF07690">
    <property type="entry name" value="MFS_1"/>
    <property type="match status" value="2"/>
</dbReference>
<feature type="transmembrane region" description="Helical" evidence="5">
    <location>
        <begin position="244"/>
        <end position="265"/>
    </location>
</feature>
<keyword evidence="3 5" id="KW-1133">Transmembrane helix</keyword>
<dbReference type="InterPro" id="IPR011701">
    <property type="entry name" value="MFS"/>
</dbReference>
<feature type="domain" description="Major facilitator superfamily (MFS) profile" evidence="6">
    <location>
        <begin position="12"/>
        <end position="398"/>
    </location>
</feature>
<evidence type="ECO:0000259" key="6">
    <source>
        <dbReference type="PROSITE" id="PS50850"/>
    </source>
</evidence>
<dbReference type="PANTHER" id="PTHR11662:SF399">
    <property type="entry name" value="FI19708P1-RELATED"/>
    <property type="match status" value="1"/>
</dbReference>
<dbReference type="Gene3D" id="1.20.1250.20">
    <property type="entry name" value="MFS general substrate transporter like domains"/>
    <property type="match status" value="2"/>
</dbReference>
<dbReference type="InterPro" id="IPR036259">
    <property type="entry name" value="MFS_trans_sf"/>
</dbReference>
<dbReference type="InterPro" id="IPR020846">
    <property type="entry name" value="MFS_dom"/>
</dbReference>
<dbReference type="RefSeq" id="WP_380864096.1">
    <property type="nucleotide sequence ID" value="NZ_JBHRXV010000015.1"/>
</dbReference>
<dbReference type="InterPro" id="IPR050382">
    <property type="entry name" value="MFS_Na/Anion_cotransporter"/>
</dbReference>
<keyword evidence="8" id="KW-1185">Reference proteome</keyword>
<protein>
    <submittedName>
        <fullName evidence="7">MFS transporter</fullName>
    </submittedName>
</protein>
<reference evidence="8" key="1">
    <citation type="journal article" date="2019" name="Int. J. Syst. Evol. Microbiol.">
        <title>The Global Catalogue of Microorganisms (GCM) 10K type strain sequencing project: providing services to taxonomists for standard genome sequencing and annotation.</title>
        <authorList>
            <consortium name="The Broad Institute Genomics Platform"/>
            <consortium name="The Broad Institute Genome Sequencing Center for Infectious Disease"/>
            <person name="Wu L."/>
            <person name="Ma J."/>
        </authorList>
    </citation>
    <scope>NUCLEOTIDE SEQUENCE [LARGE SCALE GENOMIC DNA]</scope>
    <source>
        <strain evidence="8">KCTC 42644</strain>
    </source>
</reference>
<proteinExistence type="predicted"/>
<dbReference type="PANTHER" id="PTHR11662">
    <property type="entry name" value="SOLUTE CARRIER FAMILY 17"/>
    <property type="match status" value="1"/>
</dbReference>